<dbReference type="AlphaFoldDB" id="A0A0A9DV02"/>
<accession>A0A0A9DV02</accession>
<reference evidence="2" key="2">
    <citation type="journal article" date="2015" name="Data Brief">
        <title>Shoot transcriptome of the giant reed, Arundo donax.</title>
        <authorList>
            <person name="Barrero R.A."/>
            <person name="Guerrero F.D."/>
            <person name="Moolhuijzen P."/>
            <person name="Goolsby J.A."/>
            <person name="Tidwell J."/>
            <person name="Bellgard S.E."/>
            <person name="Bellgard M.I."/>
        </authorList>
    </citation>
    <scope>NUCLEOTIDE SEQUENCE</scope>
    <source>
        <tissue evidence="2">Shoot tissue taken approximately 20 cm above the soil surface</tissue>
    </source>
</reference>
<evidence type="ECO:0000313" key="2">
    <source>
        <dbReference type="EMBL" id="JAD89500.1"/>
    </source>
</evidence>
<evidence type="ECO:0000256" key="1">
    <source>
        <dbReference type="SAM" id="MobiDB-lite"/>
    </source>
</evidence>
<protein>
    <submittedName>
        <fullName evidence="2">Uncharacterized protein</fullName>
    </submittedName>
</protein>
<name>A0A0A9DV02_ARUDO</name>
<organism evidence="2">
    <name type="scientific">Arundo donax</name>
    <name type="common">Giant reed</name>
    <name type="synonym">Donax arundinaceus</name>
    <dbReference type="NCBI Taxonomy" id="35708"/>
    <lineage>
        <taxon>Eukaryota</taxon>
        <taxon>Viridiplantae</taxon>
        <taxon>Streptophyta</taxon>
        <taxon>Embryophyta</taxon>
        <taxon>Tracheophyta</taxon>
        <taxon>Spermatophyta</taxon>
        <taxon>Magnoliopsida</taxon>
        <taxon>Liliopsida</taxon>
        <taxon>Poales</taxon>
        <taxon>Poaceae</taxon>
        <taxon>PACMAD clade</taxon>
        <taxon>Arundinoideae</taxon>
        <taxon>Arundineae</taxon>
        <taxon>Arundo</taxon>
    </lineage>
</organism>
<feature type="compositionally biased region" description="Polar residues" evidence="1">
    <location>
        <begin position="54"/>
        <end position="68"/>
    </location>
</feature>
<dbReference type="EMBL" id="GBRH01208395">
    <property type="protein sequence ID" value="JAD89500.1"/>
    <property type="molecule type" value="Transcribed_RNA"/>
</dbReference>
<proteinExistence type="predicted"/>
<reference evidence="2" key="1">
    <citation type="submission" date="2014-09" db="EMBL/GenBank/DDBJ databases">
        <authorList>
            <person name="Magalhaes I.L.F."/>
            <person name="Oliveira U."/>
            <person name="Santos F.R."/>
            <person name="Vidigal T.H.D.A."/>
            <person name="Brescovit A.D."/>
            <person name="Santos A.J."/>
        </authorList>
    </citation>
    <scope>NUCLEOTIDE SEQUENCE</scope>
    <source>
        <tissue evidence="2">Shoot tissue taken approximately 20 cm above the soil surface</tissue>
    </source>
</reference>
<sequence length="98" mass="10887">MQWLIANWILNARQISCHHFNLNKSQGSFKIPTTTKEVQLQKRLKAKAGKSESTKSSIHTMSLDSSPPSILPMGTPKEICGCKNFSHVKIFSSSLQAT</sequence>
<feature type="region of interest" description="Disordered" evidence="1">
    <location>
        <begin position="44"/>
        <end position="70"/>
    </location>
</feature>